<dbReference type="EMBL" id="JTFC01000010">
    <property type="protein sequence ID" value="RUS57860.1"/>
    <property type="molecule type" value="Genomic_DNA"/>
</dbReference>
<dbReference type="Proteomes" id="UP000288623">
    <property type="component" value="Unassembled WGS sequence"/>
</dbReference>
<evidence type="ECO:0000313" key="1">
    <source>
        <dbReference type="EMBL" id="RUS57860.1"/>
    </source>
</evidence>
<reference evidence="1 2" key="1">
    <citation type="submission" date="2014-11" db="EMBL/GenBank/DDBJ databases">
        <title>Genome sequence and analysis of novel Kurthia sp.</title>
        <authorList>
            <person name="Lawson J.N."/>
            <person name="Gonzalez J.E."/>
            <person name="Rinauldi L."/>
            <person name="Xuan Z."/>
            <person name="Firman A."/>
            <person name="Shaddox L."/>
            <person name="Trudeau A."/>
            <person name="Shah S."/>
            <person name="Reiman D."/>
        </authorList>
    </citation>
    <scope>NUCLEOTIDE SEQUENCE [LARGE SCALE GENOMIC DNA]</scope>
    <source>
        <strain evidence="1 2">3B1D</strain>
    </source>
</reference>
<organism evidence="1 2">
    <name type="scientific">Candidatus Kurthia intestinigallinarum</name>
    <dbReference type="NCBI Taxonomy" id="1562256"/>
    <lineage>
        <taxon>Bacteria</taxon>
        <taxon>Bacillati</taxon>
        <taxon>Bacillota</taxon>
        <taxon>Bacilli</taxon>
        <taxon>Bacillales</taxon>
        <taxon>Caryophanaceae</taxon>
        <taxon>Kurthia</taxon>
    </lineage>
</organism>
<dbReference type="OrthoDB" id="2455498at2"/>
<sequence>MTISNDGKRTDHIEGDVDLADLSELKRVYIEQAEKRLPHYYSPDKQVMLQNMSRTEIYEKGLPREILWKMVEYNLSAKNGISTKRMCTIVEHIDYLASQYVTYHARIHRDFEQDEREVELNNLREIFNRSFERMASVFVEDIGDFLARNELPDEGPLLFESIQELYRRKIYQYAEYVRLHEDFAQVVGTAEEWLLRDSYFMGDILRLVTLKNGTELPERLYSEQELIAVAAFYQSARKWLIMQKSTAVSEEQLGIELGIFAMKTQVLIEHPQITPGLRKKFQIAYNSFYNYKVNDLDKRQHEEAMNPYEPDKRLYGPIDREAVALWTNKLHKLAIAHAIEPIFTNVVHEAFEIFDEKVRLGSTLERYQDSNEWYRFNQQDDMISPEADAFTLQLRIADWNKFLKIIKAEEFWFFEIKY</sequence>
<protein>
    <submittedName>
        <fullName evidence="1">Uncharacterized protein</fullName>
    </submittedName>
</protein>
<keyword evidence="2" id="KW-1185">Reference proteome</keyword>
<gene>
    <name evidence="1" type="ORF">QI30_03495</name>
</gene>
<evidence type="ECO:0000313" key="2">
    <source>
        <dbReference type="Proteomes" id="UP000288623"/>
    </source>
</evidence>
<accession>A0A433RX44</accession>
<dbReference type="AlphaFoldDB" id="A0A433RX44"/>
<proteinExistence type="predicted"/>
<comment type="caution">
    <text evidence="1">The sequence shown here is derived from an EMBL/GenBank/DDBJ whole genome shotgun (WGS) entry which is preliminary data.</text>
</comment>
<name>A0A433RX44_9BACL</name>
<dbReference type="RefSeq" id="WP_126989572.1">
    <property type="nucleotide sequence ID" value="NZ_JTFC01000010.1"/>
</dbReference>